<dbReference type="SUPFAM" id="SSF101874">
    <property type="entry name" value="YceI-like"/>
    <property type="match status" value="1"/>
</dbReference>
<sequence length="203" mass="22273">MTKSIGRVLTMWCLGAGMLLGAAVVQAETARYDVDLDHSIVEFKVAHMVVSKTTGHFKDYTGFIEMDPEAGTVKALEATIKTASVTTNHEKRDAHLRNPDFFDVEKYPTITYKMKSYKKAGDGYIAVGDLTLHGVTKEITLEGTFNGVTKDPWGNTRAGFTAEGKVNRKDFGMVWNKALDSGGLVVGDEVFIKLDIECIKAKS</sequence>
<organism evidence="3 4">
    <name type="scientific">Nitrospira defluvii</name>
    <dbReference type="NCBI Taxonomy" id="330214"/>
    <lineage>
        <taxon>Bacteria</taxon>
        <taxon>Pseudomonadati</taxon>
        <taxon>Nitrospirota</taxon>
        <taxon>Nitrospiria</taxon>
        <taxon>Nitrospirales</taxon>
        <taxon>Nitrospiraceae</taxon>
        <taxon>Nitrospira</taxon>
    </lineage>
</organism>
<keyword evidence="1" id="KW-0732">Signal</keyword>
<reference evidence="3 4" key="1">
    <citation type="submission" date="2021-02" db="EMBL/GenBank/DDBJ databases">
        <authorList>
            <person name="Han P."/>
        </authorList>
    </citation>
    <scope>NUCLEOTIDE SEQUENCE [LARGE SCALE GENOMIC DNA]</scope>
    <source>
        <strain evidence="3">Candidatus Nitrospira sp. ZN2</strain>
    </source>
</reference>
<feature type="domain" description="Lipid/polyisoprenoid-binding YceI-like" evidence="2">
    <location>
        <begin position="31"/>
        <end position="199"/>
    </location>
</feature>
<dbReference type="PANTHER" id="PTHR34406">
    <property type="entry name" value="PROTEIN YCEI"/>
    <property type="match status" value="1"/>
</dbReference>
<dbReference type="Pfam" id="PF04264">
    <property type="entry name" value="YceI"/>
    <property type="match status" value="1"/>
</dbReference>
<accession>A0ABM8QU62</accession>
<name>A0ABM8QU62_9BACT</name>
<dbReference type="RefSeq" id="WP_213041175.1">
    <property type="nucleotide sequence ID" value="NZ_CAJNBJ010000001.1"/>
</dbReference>
<gene>
    <name evidence="3" type="ORF">NSPZN2_11429</name>
</gene>
<dbReference type="EMBL" id="CAJNBJ010000001">
    <property type="protein sequence ID" value="CAE6715541.1"/>
    <property type="molecule type" value="Genomic_DNA"/>
</dbReference>
<feature type="chain" id="PRO_5047438146" evidence="1">
    <location>
        <begin position="28"/>
        <end position="203"/>
    </location>
</feature>
<dbReference type="Proteomes" id="UP000675880">
    <property type="component" value="Unassembled WGS sequence"/>
</dbReference>
<dbReference type="PANTHER" id="PTHR34406:SF1">
    <property type="entry name" value="PROTEIN YCEI"/>
    <property type="match status" value="1"/>
</dbReference>
<evidence type="ECO:0000313" key="4">
    <source>
        <dbReference type="Proteomes" id="UP000675880"/>
    </source>
</evidence>
<dbReference type="Gene3D" id="2.40.128.110">
    <property type="entry name" value="Lipid/polyisoprenoid-binding, YceI-like"/>
    <property type="match status" value="1"/>
</dbReference>
<feature type="signal peptide" evidence="1">
    <location>
        <begin position="1"/>
        <end position="27"/>
    </location>
</feature>
<evidence type="ECO:0000259" key="2">
    <source>
        <dbReference type="SMART" id="SM00867"/>
    </source>
</evidence>
<evidence type="ECO:0000256" key="1">
    <source>
        <dbReference type="SAM" id="SignalP"/>
    </source>
</evidence>
<dbReference type="InterPro" id="IPR007372">
    <property type="entry name" value="Lipid/polyisoprenoid-bd_YceI"/>
</dbReference>
<comment type="caution">
    <text evidence="3">The sequence shown here is derived from an EMBL/GenBank/DDBJ whole genome shotgun (WGS) entry which is preliminary data.</text>
</comment>
<dbReference type="SMART" id="SM00867">
    <property type="entry name" value="YceI"/>
    <property type="match status" value="1"/>
</dbReference>
<protein>
    <submittedName>
        <fullName evidence="3">YceI domain-containing protein</fullName>
    </submittedName>
</protein>
<proteinExistence type="predicted"/>
<dbReference type="InterPro" id="IPR036761">
    <property type="entry name" value="TTHA0802/YceI-like_sf"/>
</dbReference>
<keyword evidence="4" id="KW-1185">Reference proteome</keyword>
<evidence type="ECO:0000313" key="3">
    <source>
        <dbReference type="EMBL" id="CAE6715541.1"/>
    </source>
</evidence>